<dbReference type="RefSeq" id="WP_380694415.1">
    <property type="nucleotide sequence ID" value="NZ_JBHRYR010000002.1"/>
</dbReference>
<dbReference type="Gene3D" id="1.20.950.20">
    <property type="entry name" value="Transmembrane di-heme cytochromes, Chain C"/>
    <property type="match status" value="1"/>
</dbReference>
<evidence type="ECO:0000313" key="8">
    <source>
        <dbReference type="EMBL" id="MFC3852359.1"/>
    </source>
</evidence>
<comment type="subcellular location">
    <subcellularLocation>
        <location evidence="1">Cell membrane</location>
        <topology evidence="1">Multi-pass membrane protein</topology>
    </subcellularLocation>
</comment>
<sequence>MSNTQQPMVNVWDLPVRVVHWAMVVTFVVLMVSVNTGLLRLHFYAGYTLTALLVFRLLWALVGTTYARFSGFNFSLRGLHVQCRAMIKREPLPYLGHNPAGSIMVVLLWTVLLAQGLSGLLYSDDVFWFGPLSMNAPDWALNVASTLHPRLPPLIMLLIVTHIAAVLYHQFALREPIVKAMVRGQKPGTDKSLARSQVSVLWLLFSVIPAIGWWLWLFALPI</sequence>
<dbReference type="EMBL" id="JBHRYR010000002">
    <property type="protein sequence ID" value="MFC3852359.1"/>
    <property type="molecule type" value="Genomic_DNA"/>
</dbReference>
<evidence type="ECO:0000256" key="1">
    <source>
        <dbReference type="ARBA" id="ARBA00004651"/>
    </source>
</evidence>
<feature type="transmembrane region" description="Helical" evidence="6">
    <location>
        <begin position="18"/>
        <end position="38"/>
    </location>
</feature>
<organism evidence="8 9">
    <name type="scientific">Saccharospirillum mangrovi</name>
    <dbReference type="NCBI Taxonomy" id="2161747"/>
    <lineage>
        <taxon>Bacteria</taxon>
        <taxon>Pseudomonadati</taxon>
        <taxon>Pseudomonadota</taxon>
        <taxon>Gammaproteobacteria</taxon>
        <taxon>Oceanospirillales</taxon>
        <taxon>Saccharospirillaceae</taxon>
        <taxon>Saccharospirillum</taxon>
    </lineage>
</organism>
<comment type="caution">
    <text evidence="8">The sequence shown here is derived from an EMBL/GenBank/DDBJ whole genome shotgun (WGS) entry which is preliminary data.</text>
</comment>
<proteinExistence type="predicted"/>
<feature type="domain" description="Cytochrome b561 bacterial/Ni-hydrogenase" evidence="7">
    <location>
        <begin position="11"/>
        <end position="184"/>
    </location>
</feature>
<dbReference type="Proteomes" id="UP001595617">
    <property type="component" value="Unassembled WGS sequence"/>
</dbReference>
<evidence type="ECO:0000256" key="3">
    <source>
        <dbReference type="ARBA" id="ARBA00022692"/>
    </source>
</evidence>
<evidence type="ECO:0000256" key="5">
    <source>
        <dbReference type="ARBA" id="ARBA00023136"/>
    </source>
</evidence>
<dbReference type="InterPro" id="IPR051542">
    <property type="entry name" value="Hydrogenase_cytochrome"/>
</dbReference>
<dbReference type="InterPro" id="IPR016174">
    <property type="entry name" value="Di-haem_cyt_TM"/>
</dbReference>
<protein>
    <submittedName>
        <fullName evidence="8">Cytochrome b/b6 domain-containing protein</fullName>
    </submittedName>
</protein>
<evidence type="ECO:0000259" key="7">
    <source>
        <dbReference type="Pfam" id="PF01292"/>
    </source>
</evidence>
<feature type="transmembrane region" description="Helical" evidence="6">
    <location>
        <begin position="103"/>
        <end position="122"/>
    </location>
</feature>
<evidence type="ECO:0000256" key="6">
    <source>
        <dbReference type="SAM" id="Phobius"/>
    </source>
</evidence>
<feature type="transmembrane region" description="Helical" evidence="6">
    <location>
        <begin position="154"/>
        <end position="173"/>
    </location>
</feature>
<evidence type="ECO:0000313" key="9">
    <source>
        <dbReference type="Proteomes" id="UP001595617"/>
    </source>
</evidence>
<keyword evidence="3 6" id="KW-0812">Transmembrane</keyword>
<dbReference type="PANTHER" id="PTHR30485">
    <property type="entry name" value="NI/FE-HYDROGENASE 1 B-TYPE CYTOCHROME SUBUNIT"/>
    <property type="match status" value="1"/>
</dbReference>
<dbReference type="Pfam" id="PF01292">
    <property type="entry name" value="Ni_hydr_CYTB"/>
    <property type="match status" value="1"/>
</dbReference>
<keyword evidence="4 6" id="KW-1133">Transmembrane helix</keyword>
<gene>
    <name evidence="8" type="ORF">ACFOOG_05875</name>
</gene>
<reference evidence="9" key="1">
    <citation type="journal article" date="2019" name="Int. J. Syst. Evol. Microbiol.">
        <title>The Global Catalogue of Microorganisms (GCM) 10K type strain sequencing project: providing services to taxonomists for standard genome sequencing and annotation.</title>
        <authorList>
            <consortium name="The Broad Institute Genomics Platform"/>
            <consortium name="The Broad Institute Genome Sequencing Center for Infectious Disease"/>
            <person name="Wu L."/>
            <person name="Ma J."/>
        </authorList>
    </citation>
    <scope>NUCLEOTIDE SEQUENCE [LARGE SCALE GENOMIC DNA]</scope>
    <source>
        <strain evidence="9">IBRC 10765</strain>
    </source>
</reference>
<accession>A0ABV7ZUX1</accession>
<dbReference type="InterPro" id="IPR011577">
    <property type="entry name" value="Cyt_b561_bac/Ni-Hgenase"/>
</dbReference>
<evidence type="ECO:0000256" key="2">
    <source>
        <dbReference type="ARBA" id="ARBA00022475"/>
    </source>
</evidence>
<feature type="transmembrane region" description="Helical" evidence="6">
    <location>
        <begin position="200"/>
        <end position="219"/>
    </location>
</feature>
<dbReference type="SUPFAM" id="SSF81342">
    <property type="entry name" value="Transmembrane di-heme cytochromes"/>
    <property type="match status" value="1"/>
</dbReference>
<feature type="transmembrane region" description="Helical" evidence="6">
    <location>
        <begin position="44"/>
        <end position="67"/>
    </location>
</feature>
<dbReference type="PANTHER" id="PTHR30485:SF2">
    <property type="entry name" value="BLL0597 PROTEIN"/>
    <property type="match status" value="1"/>
</dbReference>
<keyword evidence="2" id="KW-1003">Cell membrane</keyword>
<evidence type="ECO:0000256" key="4">
    <source>
        <dbReference type="ARBA" id="ARBA00022989"/>
    </source>
</evidence>
<keyword evidence="5 6" id="KW-0472">Membrane</keyword>
<name>A0ABV7ZUX1_9GAMM</name>
<keyword evidence="9" id="KW-1185">Reference proteome</keyword>